<dbReference type="RefSeq" id="WP_012283920.1">
    <property type="nucleotide sequence ID" value="NC_010337.2"/>
</dbReference>
<dbReference type="eggNOG" id="COG1595">
    <property type="taxonomic scope" value="Bacteria"/>
</dbReference>
<dbReference type="Pfam" id="PF08281">
    <property type="entry name" value="Sigma70_r4_2"/>
    <property type="match status" value="1"/>
</dbReference>
<dbReference type="GO" id="GO:0016987">
    <property type="term" value="F:sigma factor activity"/>
    <property type="evidence" value="ECO:0007669"/>
    <property type="project" value="InterPro"/>
</dbReference>
<evidence type="ECO:0000259" key="1">
    <source>
        <dbReference type="Pfam" id="PF08281"/>
    </source>
</evidence>
<evidence type="ECO:0000313" key="2">
    <source>
        <dbReference type="EMBL" id="ABZ85440.1"/>
    </source>
</evidence>
<gene>
    <name evidence="2" type="ORF">HM1_2931</name>
</gene>
<dbReference type="KEGG" id="hmo:HM1_2931"/>
<dbReference type="STRING" id="498761.HM1_2931"/>
<dbReference type="EMBL" id="CP000930">
    <property type="protein sequence ID" value="ABZ85440.1"/>
    <property type="molecule type" value="Genomic_DNA"/>
</dbReference>
<keyword evidence="3" id="KW-1185">Reference proteome</keyword>
<dbReference type="Gene3D" id="1.10.10.10">
    <property type="entry name" value="Winged helix-like DNA-binding domain superfamily/Winged helix DNA-binding domain"/>
    <property type="match status" value="1"/>
</dbReference>
<reference evidence="2 3" key="1">
    <citation type="journal article" date="2008" name="J. Bacteriol.">
        <title>The genome of Heliobacterium modesticaldum, a phototrophic representative of the Firmicutes containing the simplest photosynthetic apparatus.</title>
        <authorList>
            <person name="Sattley W.M."/>
            <person name="Madigan M.T."/>
            <person name="Swingley W.D."/>
            <person name="Cheung P.C."/>
            <person name="Clocksin K.M."/>
            <person name="Conrad A.L."/>
            <person name="Dejesa L.C."/>
            <person name="Honchak B.M."/>
            <person name="Jung D.O."/>
            <person name="Karbach L.E."/>
            <person name="Kurdoglu A."/>
            <person name="Lahiri S."/>
            <person name="Mastrian S.D."/>
            <person name="Page L.E."/>
            <person name="Taylor H.L."/>
            <person name="Wang Z.T."/>
            <person name="Raymond J."/>
            <person name="Chen M."/>
            <person name="Blankenship R.E."/>
            <person name="Touchman J.W."/>
        </authorList>
    </citation>
    <scope>NUCLEOTIDE SEQUENCE [LARGE SCALE GENOMIC DNA]</scope>
    <source>
        <strain evidence="3">ATCC 51547 / Ice1</strain>
    </source>
</reference>
<accession>B0TCY9</accession>
<name>B0TCY9_HELMI</name>
<dbReference type="GO" id="GO:0006352">
    <property type="term" value="P:DNA-templated transcription initiation"/>
    <property type="evidence" value="ECO:0007669"/>
    <property type="project" value="InterPro"/>
</dbReference>
<dbReference type="Proteomes" id="UP000008550">
    <property type="component" value="Chromosome"/>
</dbReference>
<dbReference type="GO" id="GO:0003677">
    <property type="term" value="F:DNA binding"/>
    <property type="evidence" value="ECO:0007669"/>
    <property type="project" value="InterPro"/>
</dbReference>
<sequence>MENQKHYIPIDGQQITVTEESYRAYKRPAWAERKRKEREKRCVISNGKGGIKRCTGDCSKCEKQRTGSILSLDSLTEESGFEPSDPIDIAELIADKLLFEELYAALEELDPDNRRIMELFSIGKSEREIAAEIGLSQKAVNKRKNKLFAQLRQRLKDFI</sequence>
<dbReference type="InterPro" id="IPR013249">
    <property type="entry name" value="RNA_pol_sigma70_r4_t2"/>
</dbReference>
<organism evidence="2 3">
    <name type="scientific">Heliobacterium modesticaldum (strain ATCC 51547 / Ice1)</name>
    <dbReference type="NCBI Taxonomy" id="498761"/>
    <lineage>
        <taxon>Bacteria</taxon>
        <taxon>Bacillati</taxon>
        <taxon>Bacillota</taxon>
        <taxon>Clostridia</taxon>
        <taxon>Eubacteriales</taxon>
        <taxon>Heliobacteriaceae</taxon>
        <taxon>Heliomicrobium</taxon>
    </lineage>
</organism>
<dbReference type="InterPro" id="IPR036388">
    <property type="entry name" value="WH-like_DNA-bd_sf"/>
</dbReference>
<protein>
    <recommendedName>
        <fullName evidence="1">RNA polymerase sigma factor 70 region 4 type 2 domain-containing protein</fullName>
    </recommendedName>
</protein>
<dbReference type="SUPFAM" id="SSF88659">
    <property type="entry name" value="Sigma3 and sigma4 domains of RNA polymerase sigma factors"/>
    <property type="match status" value="1"/>
</dbReference>
<evidence type="ECO:0000313" key="3">
    <source>
        <dbReference type="Proteomes" id="UP000008550"/>
    </source>
</evidence>
<feature type="domain" description="RNA polymerase sigma factor 70 region 4 type 2" evidence="1">
    <location>
        <begin position="100"/>
        <end position="143"/>
    </location>
</feature>
<dbReference type="AlphaFoldDB" id="B0TCY9"/>
<proteinExistence type="predicted"/>
<dbReference type="HOGENOM" id="CLU_110616_1_0_9"/>
<dbReference type="InterPro" id="IPR013324">
    <property type="entry name" value="RNA_pol_sigma_r3/r4-like"/>
</dbReference>